<dbReference type="EMBL" id="JACQPB010000034">
    <property type="protein sequence ID" value="MBI4210501.1"/>
    <property type="molecule type" value="Genomic_DNA"/>
</dbReference>
<gene>
    <name evidence="2" type="ORF">HY544_03285</name>
</gene>
<accession>A0A8T3YNY4</accession>
<dbReference type="AlphaFoldDB" id="A0A8T3YNY4"/>
<dbReference type="SUPFAM" id="SSF88723">
    <property type="entry name" value="PIN domain-like"/>
    <property type="match status" value="1"/>
</dbReference>
<dbReference type="Gene3D" id="3.40.50.1010">
    <property type="entry name" value="5'-nuclease"/>
    <property type="match status" value="1"/>
</dbReference>
<dbReference type="Proteomes" id="UP000732298">
    <property type="component" value="Unassembled WGS sequence"/>
</dbReference>
<evidence type="ECO:0000259" key="1">
    <source>
        <dbReference type="Pfam" id="PF01850"/>
    </source>
</evidence>
<name>A0A8T3YNY4_9ARCH</name>
<evidence type="ECO:0000313" key="2">
    <source>
        <dbReference type="EMBL" id="MBI4210501.1"/>
    </source>
</evidence>
<dbReference type="Pfam" id="PF01850">
    <property type="entry name" value="PIN"/>
    <property type="match status" value="1"/>
</dbReference>
<proteinExistence type="predicted"/>
<dbReference type="InterPro" id="IPR029060">
    <property type="entry name" value="PIN-like_dom_sf"/>
</dbReference>
<protein>
    <submittedName>
        <fullName evidence="2">PIN domain-containing protein</fullName>
    </submittedName>
</protein>
<dbReference type="InterPro" id="IPR002716">
    <property type="entry name" value="PIN_dom"/>
</dbReference>
<evidence type="ECO:0000313" key="3">
    <source>
        <dbReference type="Proteomes" id="UP000732298"/>
    </source>
</evidence>
<organism evidence="2 3">
    <name type="scientific">Candidatus Iainarchaeum sp</name>
    <dbReference type="NCBI Taxonomy" id="3101447"/>
    <lineage>
        <taxon>Archaea</taxon>
        <taxon>Candidatus Iainarchaeota</taxon>
        <taxon>Candidatus Iainarchaeia</taxon>
        <taxon>Candidatus Iainarchaeales</taxon>
        <taxon>Candidatus Iainarchaeaceae</taxon>
        <taxon>Candidatus Iainarchaeum</taxon>
    </lineage>
</organism>
<feature type="domain" description="PIN" evidence="1">
    <location>
        <begin position="4"/>
        <end position="114"/>
    </location>
</feature>
<reference evidence="2" key="1">
    <citation type="submission" date="2020-07" db="EMBL/GenBank/DDBJ databases">
        <title>Huge and variable diversity of episymbiotic CPR bacteria and DPANN archaea in groundwater ecosystems.</title>
        <authorList>
            <person name="He C.Y."/>
            <person name="Keren R."/>
            <person name="Whittaker M."/>
            <person name="Farag I.F."/>
            <person name="Doudna J."/>
            <person name="Cate J.H.D."/>
            <person name="Banfield J.F."/>
        </authorList>
    </citation>
    <scope>NUCLEOTIDE SEQUENCE</scope>
    <source>
        <strain evidence="2">NC_groundwater_1296_Ag_S-0.2um_52_80</strain>
    </source>
</reference>
<comment type="caution">
    <text evidence="2">The sequence shown here is derived from an EMBL/GenBank/DDBJ whole genome shotgun (WGS) entry which is preliminary data.</text>
</comment>
<sequence>MATYFADTYAMVEYFKGNSGYTKYFEKHSIITSRLNLMELYYWTLKDEGEELAEKYFQSFLSDAVGFDDSTIKNAMKFRLANRGKSLSYVDSIGYQAALENNVKFLTGDRAFAGMPNVEHVK</sequence>